<feature type="transmembrane region" description="Helical" evidence="7">
    <location>
        <begin position="364"/>
        <end position="382"/>
    </location>
</feature>
<evidence type="ECO:0000256" key="3">
    <source>
        <dbReference type="ARBA" id="ARBA00022692"/>
    </source>
</evidence>
<sequence length="476" mass="51877">MPPDDTIDPLIPNARSFSPSLRSPGQPFSFPSSPYPDPDPMTMEDLRGGGLGKRRFSWVLVSSYVFDWVILIAAAAVGYVLGDITPNKRPFLLEDPNISFPFTEHETVPLWLLVVCSVVVPIVLVAVISLVFVPGSTVPRGTPKALIWKRKLWELHAGWLGLALSVVAAWLITNGMKNLFGKPRPDLLSRCEPDIKNLALYIVGGISNSSSNGQLVSADICKNSDKAKLDDGFRSYPSGHSSSSAAGLVYLSLFIASKFAITIPFFALAGPTDASAYTAFPSRSSYTSSKTGAESYELPTLKTNSPPRADSGLQKQHNRTVAAVRRQAAAPPLYLLLIAIIPFFASIFIASSRWFDFRHHGFDILFGFLIGLICAFFSFRYYHLPISQGAGWAWGPRSHDKAFWAGVGSYSYATERVHSRYRSGDEEEAFQSTSADDYGDGTGNGLESNAGALATGRRPTKLDEQEQDTAYIGAAR</sequence>
<name>A0AAE0XKX9_9PEZI</name>
<feature type="region of interest" description="Disordered" evidence="6">
    <location>
        <begin position="1"/>
        <end position="39"/>
    </location>
</feature>
<evidence type="ECO:0000259" key="8">
    <source>
        <dbReference type="SMART" id="SM00014"/>
    </source>
</evidence>
<dbReference type="PANTHER" id="PTHR10165">
    <property type="entry name" value="LIPID PHOSPHATE PHOSPHATASE"/>
    <property type="match status" value="1"/>
</dbReference>
<feature type="transmembrane region" description="Helical" evidence="7">
    <location>
        <begin position="153"/>
        <end position="172"/>
    </location>
</feature>
<reference evidence="9" key="1">
    <citation type="journal article" date="2023" name="Mol. Phylogenet. Evol.">
        <title>Genome-scale phylogeny and comparative genomics of the fungal order Sordariales.</title>
        <authorList>
            <person name="Hensen N."/>
            <person name="Bonometti L."/>
            <person name="Westerberg I."/>
            <person name="Brannstrom I.O."/>
            <person name="Guillou S."/>
            <person name="Cros-Aarteil S."/>
            <person name="Calhoun S."/>
            <person name="Haridas S."/>
            <person name="Kuo A."/>
            <person name="Mondo S."/>
            <person name="Pangilinan J."/>
            <person name="Riley R."/>
            <person name="LaButti K."/>
            <person name="Andreopoulos B."/>
            <person name="Lipzen A."/>
            <person name="Chen C."/>
            <person name="Yan M."/>
            <person name="Daum C."/>
            <person name="Ng V."/>
            <person name="Clum A."/>
            <person name="Steindorff A."/>
            <person name="Ohm R.A."/>
            <person name="Martin F."/>
            <person name="Silar P."/>
            <person name="Natvig D.O."/>
            <person name="Lalanne C."/>
            <person name="Gautier V."/>
            <person name="Ament-Velasquez S.L."/>
            <person name="Kruys A."/>
            <person name="Hutchinson M.I."/>
            <person name="Powell A.J."/>
            <person name="Barry K."/>
            <person name="Miller A.N."/>
            <person name="Grigoriev I.V."/>
            <person name="Debuchy R."/>
            <person name="Gladieux P."/>
            <person name="Hiltunen Thoren M."/>
            <person name="Johannesson H."/>
        </authorList>
    </citation>
    <scope>NUCLEOTIDE SEQUENCE</scope>
    <source>
        <strain evidence="9">CBS 314.62</strain>
    </source>
</reference>
<dbReference type="FunFam" id="1.20.144.10:FF:000042">
    <property type="entry name" value="PAP2 domain protein"/>
    <property type="match status" value="1"/>
</dbReference>
<dbReference type="InterPro" id="IPR000326">
    <property type="entry name" value="PAP2/HPO"/>
</dbReference>
<dbReference type="SMART" id="SM00014">
    <property type="entry name" value="acidPPc"/>
    <property type="match status" value="1"/>
</dbReference>
<feature type="domain" description="Phosphatidic acid phosphatase type 2/haloperoxidase" evidence="8">
    <location>
        <begin position="160"/>
        <end position="287"/>
    </location>
</feature>
<comment type="caution">
    <text evidence="9">The sequence shown here is derived from an EMBL/GenBank/DDBJ whole genome shotgun (WGS) entry which is preliminary data.</text>
</comment>
<dbReference type="SUPFAM" id="SSF48317">
    <property type="entry name" value="Acid phosphatase/Vanadium-dependent haloperoxidase"/>
    <property type="match status" value="2"/>
</dbReference>
<dbReference type="GO" id="GO:0008195">
    <property type="term" value="F:phosphatidate phosphatase activity"/>
    <property type="evidence" value="ECO:0007669"/>
    <property type="project" value="TreeGrafter"/>
</dbReference>
<dbReference type="InterPro" id="IPR043216">
    <property type="entry name" value="PAP-like"/>
</dbReference>
<evidence type="ECO:0000256" key="6">
    <source>
        <dbReference type="SAM" id="MobiDB-lite"/>
    </source>
</evidence>
<feature type="transmembrane region" description="Helical" evidence="7">
    <location>
        <begin position="248"/>
        <end position="269"/>
    </location>
</feature>
<keyword evidence="5 7" id="KW-0472">Membrane</keyword>
<keyword evidence="3 7" id="KW-0812">Transmembrane</keyword>
<proteinExistence type="inferred from homology"/>
<dbReference type="EMBL" id="JAULSO010000001">
    <property type="protein sequence ID" value="KAK3695176.1"/>
    <property type="molecule type" value="Genomic_DNA"/>
</dbReference>
<dbReference type="Pfam" id="PF01569">
    <property type="entry name" value="PAP2"/>
    <property type="match status" value="2"/>
</dbReference>
<comment type="subcellular location">
    <subcellularLocation>
        <location evidence="1">Membrane</location>
        <topology evidence="1">Multi-pass membrane protein</topology>
    </subcellularLocation>
</comment>
<gene>
    <name evidence="9" type="ORF">B0T22DRAFT_96756</name>
</gene>
<feature type="transmembrane region" description="Helical" evidence="7">
    <location>
        <begin position="56"/>
        <end position="81"/>
    </location>
</feature>
<evidence type="ECO:0000313" key="9">
    <source>
        <dbReference type="EMBL" id="KAK3695176.1"/>
    </source>
</evidence>
<accession>A0AAE0XKX9</accession>
<evidence type="ECO:0000256" key="7">
    <source>
        <dbReference type="SAM" id="Phobius"/>
    </source>
</evidence>
<feature type="transmembrane region" description="Helical" evidence="7">
    <location>
        <begin position="110"/>
        <end position="133"/>
    </location>
</feature>
<reference evidence="9" key="2">
    <citation type="submission" date="2023-06" db="EMBL/GenBank/DDBJ databases">
        <authorList>
            <consortium name="Lawrence Berkeley National Laboratory"/>
            <person name="Haridas S."/>
            <person name="Hensen N."/>
            <person name="Bonometti L."/>
            <person name="Westerberg I."/>
            <person name="Brannstrom I.O."/>
            <person name="Guillou S."/>
            <person name="Cros-Aarteil S."/>
            <person name="Calhoun S."/>
            <person name="Kuo A."/>
            <person name="Mondo S."/>
            <person name="Pangilinan J."/>
            <person name="Riley R."/>
            <person name="Labutti K."/>
            <person name="Andreopoulos B."/>
            <person name="Lipzen A."/>
            <person name="Chen C."/>
            <person name="Yanf M."/>
            <person name="Daum C."/>
            <person name="Ng V."/>
            <person name="Clum A."/>
            <person name="Steindorff A."/>
            <person name="Ohm R."/>
            <person name="Martin F."/>
            <person name="Silar P."/>
            <person name="Natvig D."/>
            <person name="Lalanne C."/>
            <person name="Gautier V."/>
            <person name="Ament-Velasquez S.L."/>
            <person name="Kruys A."/>
            <person name="Hutchinson M.I."/>
            <person name="Powell A.J."/>
            <person name="Barry K."/>
            <person name="Miller A.N."/>
            <person name="Grigoriev I.V."/>
            <person name="Debuchy R."/>
            <person name="Gladieux P."/>
            <person name="Thoren M.H."/>
            <person name="Johannesson H."/>
        </authorList>
    </citation>
    <scope>NUCLEOTIDE SEQUENCE</scope>
    <source>
        <strain evidence="9">CBS 314.62</strain>
    </source>
</reference>
<dbReference type="GO" id="GO:0016020">
    <property type="term" value="C:membrane"/>
    <property type="evidence" value="ECO:0007669"/>
    <property type="project" value="UniProtKB-SubCell"/>
</dbReference>
<comment type="similarity">
    <text evidence="2">Belongs to the PA-phosphatase related phosphoesterase family.</text>
</comment>
<dbReference type="Proteomes" id="UP001270362">
    <property type="component" value="Unassembled WGS sequence"/>
</dbReference>
<dbReference type="AlphaFoldDB" id="A0AAE0XKX9"/>
<protein>
    <submittedName>
        <fullName evidence="9">PAP2 superfamily-domain-containing protein</fullName>
    </submittedName>
</protein>
<evidence type="ECO:0000256" key="5">
    <source>
        <dbReference type="ARBA" id="ARBA00023136"/>
    </source>
</evidence>
<dbReference type="PANTHER" id="PTHR10165:SF154">
    <property type="entry name" value="PAP2 DOMAIN PROTEIN (AFU_ORTHOLOGUE AFUA_1G09730)"/>
    <property type="match status" value="1"/>
</dbReference>
<feature type="region of interest" description="Disordered" evidence="6">
    <location>
        <begin position="424"/>
        <end position="476"/>
    </location>
</feature>
<keyword evidence="4 7" id="KW-1133">Transmembrane helix</keyword>
<evidence type="ECO:0000313" key="10">
    <source>
        <dbReference type="Proteomes" id="UP001270362"/>
    </source>
</evidence>
<dbReference type="GO" id="GO:0046839">
    <property type="term" value="P:phospholipid dephosphorylation"/>
    <property type="evidence" value="ECO:0007669"/>
    <property type="project" value="TreeGrafter"/>
</dbReference>
<evidence type="ECO:0000256" key="4">
    <source>
        <dbReference type="ARBA" id="ARBA00022989"/>
    </source>
</evidence>
<evidence type="ECO:0000256" key="2">
    <source>
        <dbReference type="ARBA" id="ARBA00008816"/>
    </source>
</evidence>
<feature type="transmembrane region" description="Helical" evidence="7">
    <location>
        <begin position="333"/>
        <end position="352"/>
    </location>
</feature>
<dbReference type="Gene3D" id="1.20.144.10">
    <property type="entry name" value="Phosphatidic acid phosphatase type 2/haloperoxidase"/>
    <property type="match status" value="1"/>
</dbReference>
<organism evidence="9 10">
    <name type="scientific">Podospora appendiculata</name>
    <dbReference type="NCBI Taxonomy" id="314037"/>
    <lineage>
        <taxon>Eukaryota</taxon>
        <taxon>Fungi</taxon>
        <taxon>Dikarya</taxon>
        <taxon>Ascomycota</taxon>
        <taxon>Pezizomycotina</taxon>
        <taxon>Sordariomycetes</taxon>
        <taxon>Sordariomycetidae</taxon>
        <taxon>Sordariales</taxon>
        <taxon>Podosporaceae</taxon>
        <taxon>Podospora</taxon>
    </lineage>
</organism>
<evidence type="ECO:0000256" key="1">
    <source>
        <dbReference type="ARBA" id="ARBA00004141"/>
    </source>
</evidence>
<dbReference type="InterPro" id="IPR036938">
    <property type="entry name" value="PAP2/HPO_sf"/>
</dbReference>
<dbReference type="GO" id="GO:0006644">
    <property type="term" value="P:phospholipid metabolic process"/>
    <property type="evidence" value="ECO:0007669"/>
    <property type="project" value="InterPro"/>
</dbReference>
<keyword evidence="10" id="KW-1185">Reference proteome</keyword>
<feature type="compositionally biased region" description="Low complexity" evidence="6">
    <location>
        <begin position="23"/>
        <end position="32"/>
    </location>
</feature>